<dbReference type="SUPFAM" id="SSF56112">
    <property type="entry name" value="Protein kinase-like (PK-like)"/>
    <property type="match status" value="1"/>
</dbReference>
<feature type="domain" description="Aminoglycoside phosphotransferase" evidence="1">
    <location>
        <begin position="108"/>
        <end position="196"/>
    </location>
</feature>
<gene>
    <name evidence="2" type="ORF">ACFQ08_18280</name>
</gene>
<accession>A0ABW3DRL4</accession>
<sequence length="264" mass="28963">MTEIELTTGFGRSAVHRRGDVLVRDSGPWTPAVHALLNHLEEVGFSAAPRLVGTGYDAEGRETLTYVEGGSAHPGGWSLEGAAAVGRLIRDLHDAVGAFKPPKDAVWFPWHAREVGDGRRIISHCDTAPWNIVAVDGLPVALIDWEFAGPADPLVELAQACWLNAKLHDDIVAELEGLPPLADRARQLRAMVDAYGLPRADRARMFELMVEFVVSEVAWEADDAGVTPDMTTHQAGLWAMAWRARSARWLLRNRRTLVNALTAR</sequence>
<dbReference type="Pfam" id="PF01636">
    <property type="entry name" value="APH"/>
    <property type="match status" value="1"/>
</dbReference>
<name>A0ABW3DRL4_9ACTN</name>
<organism evidence="2 3">
    <name type="scientific">Streptosporangium algeriense</name>
    <dbReference type="NCBI Taxonomy" id="1682748"/>
    <lineage>
        <taxon>Bacteria</taxon>
        <taxon>Bacillati</taxon>
        <taxon>Actinomycetota</taxon>
        <taxon>Actinomycetes</taxon>
        <taxon>Streptosporangiales</taxon>
        <taxon>Streptosporangiaceae</taxon>
        <taxon>Streptosporangium</taxon>
    </lineage>
</organism>
<keyword evidence="3" id="KW-1185">Reference proteome</keyword>
<reference evidence="3" key="1">
    <citation type="journal article" date="2019" name="Int. J. Syst. Evol. Microbiol.">
        <title>The Global Catalogue of Microorganisms (GCM) 10K type strain sequencing project: providing services to taxonomists for standard genome sequencing and annotation.</title>
        <authorList>
            <consortium name="The Broad Institute Genomics Platform"/>
            <consortium name="The Broad Institute Genome Sequencing Center for Infectious Disease"/>
            <person name="Wu L."/>
            <person name="Ma J."/>
        </authorList>
    </citation>
    <scope>NUCLEOTIDE SEQUENCE [LARGE SCALE GENOMIC DNA]</scope>
    <source>
        <strain evidence="3">CCUG 62974</strain>
    </source>
</reference>
<dbReference type="EMBL" id="JBHTHX010000627">
    <property type="protein sequence ID" value="MFD0886496.1"/>
    <property type="molecule type" value="Genomic_DNA"/>
</dbReference>
<comment type="caution">
    <text evidence="2">The sequence shown here is derived from an EMBL/GenBank/DDBJ whole genome shotgun (WGS) entry which is preliminary data.</text>
</comment>
<evidence type="ECO:0000313" key="2">
    <source>
        <dbReference type="EMBL" id="MFD0886496.1"/>
    </source>
</evidence>
<dbReference type="Proteomes" id="UP001597024">
    <property type="component" value="Unassembled WGS sequence"/>
</dbReference>
<dbReference type="InterPro" id="IPR002575">
    <property type="entry name" value="Aminoglycoside_PTrfase"/>
</dbReference>
<dbReference type="InterPro" id="IPR011009">
    <property type="entry name" value="Kinase-like_dom_sf"/>
</dbReference>
<evidence type="ECO:0000259" key="1">
    <source>
        <dbReference type="Pfam" id="PF01636"/>
    </source>
</evidence>
<evidence type="ECO:0000313" key="3">
    <source>
        <dbReference type="Proteomes" id="UP001597024"/>
    </source>
</evidence>
<proteinExistence type="predicted"/>
<dbReference type="Gene3D" id="3.90.1200.10">
    <property type="match status" value="1"/>
</dbReference>
<protein>
    <submittedName>
        <fullName evidence="2">Phosphotransferase</fullName>
    </submittedName>
</protein>